<keyword evidence="1" id="KW-1133">Transmembrane helix</keyword>
<keyword evidence="1" id="KW-0812">Transmembrane</keyword>
<proteinExistence type="predicted"/>
<sequence length="375" mass="43188">MLPIPMDQSLFQRISPYARLSKTYLESLQYKAPFHVQSTPELPDYIVKGLENKAAAVRDEYLSFVIQPLPATEHICAGASFTYHFKSRRMYAFIHGLQSSRIGLFPEWLEQGAARETFFLIPSIILQQNLRRGVESLNVWHDDIYRLESLLGIRHDASHTTSYPRTMDFTRLSRDLNMITTNLAFYTWDCKTNVRLLNFLDEIARRYRVLAVRNGHKETNAADIERVLLETHEHLRCWNAGLADRVEYLTKRGQALVQSVYSGIAQRDSAHSLELAATSTQLSKISYGVAIATSRDSALMRIIAAITVFFLPATFTATFFSTSFFDFNVARNEPVYSWWLWLYFLVTLILTIITMVGTWMLWKKESKTAVRKADL</sequence>
<keyword evidence="3" id="KW-1185">Reference proteome</keyword>
<protein>
    <submittedName>
        <fullName evidence="2">Uncharacterized protein</fullName>
    </submittedName>
</protein>
<dbReference type="Gene3D" id="1.20.58.340">
    <property type="entry name" value="Magnesium transport protein CorA, transmembrane region"/>
    <property type="match status" value="1"/>
</dbReference>
<keyword evidence="1" id="KW-0472">Membrane</keyword>
<dbReference type="EMBL" id="MU002113">
    <property type="protein sequence ID" value="KAF2789792.1"/>
    <property type="molecule type" value="Genomic_DNA"/>
</dbReference>
<dbReference type="OrthoDB" id="1046782at2759"/>
<gene>
    <name evidence="2" type="ORF">K505DRAFT_89541</name>
</gene>
<reference evidence="2" key="1">
    <citation type="journal article" date="2020" name="Stud. Mycol.">
        <title>101 Dothideomycetes genomes: a test case for predicting lifestyles and emergence of pathogens.</title>
        <authorList>
            <person name="Haridas S."/>
            <person name="Albert R."/>
            <person name="Binder M."/>
            <person name="Bloem J."/>
            <person name="Labutti K."/>
            <person name="Salamov A."/>
            <person name="Andreopoulos B."/>
            <person name="Baker S."/>
            <person name="Barry K."/>
            <person name="Bills G."/>
            <person name="Bluhm B."/>
            <person name="Cannon C."/>
            <person name="Castanera R."/>
            <person name="Culley D."/>
            <person name="Daum C."/>
            <person name="Ezra D."/>
            <person name="Gonzalez J."/>
            <person name="Henrissat B."/>
            <person name="Kuo A."/>
            <person name="Liang C."/>
            <person name="Lipzen A."/>
            <person name="Lutzoni F."/>
            <person name="Magnuson J."/>
            <person name="Mondo S."/>
            <person name="Nolan M."/>
            <person name="Ohm R."/>
            <person name="Pangilinan J."/>
            <person name="Park H.-J."/>
            <person name="Ramirez L."/>
            <person name="Alfaro M."/>
            <person name="Sun H."/>
            <person name="Tritt A."/>
            <person name="Yoshinaga Y."/>
            <person name="Zwiers L.-H."/>
            <person name="Turgeon B."/>
            <person name="Goodwin S."/>
            <person name="Spatafora J."/>
            <person name="Crous P."/>
            <person name="Grigoriev I."/>
        </authorList>
    </citation>
    <scope>NUCLEOTIDE SEQUENCE</scope>
    <source>
        <strain evidence="2">CBS 109.77</strain>
    </source>
</reference>
<evidence type="ECO:0000313" key="2">
    <source>
        <dbReference type="EMBL" id="KAF2789792.1"/>
    </source>
</evidence>
<evidence type="ECO:0000256" key="1">
    <source>
        <dbReference type="SAM" id="Phobius"/>
    </source>
</evidence>
<feature type="transmembrane region" description="Helical" evidence="1">
    <location>
        <begin position="340"/>
        <end position="362"/>
    </location>
</feature>
<evidence type="ECO:0000313" key="3">
    <source>
        <dbReference type="Proteomes" id="UP000799757"/>
    </source>
</evidence>
<dbReference type="Proteomes" id="UP000799757">
    <property type="component" value="Unassembled WGS sequence"/>
</dbReference>
<accession>A0A6A6X0C1</accession>
<organism evidence="2 3">
    <name type="scientific">Melanomma pulvis-pyrius CBS 109.77</name>
    <dbReference type="NCBI Taxonomy" id="1314802"/>
    <lineage>
        <taxon>Eukaryota</taxon>
        <taxon>Fungi</taxon>
        <taxon>Dikarya</taxon>
        <taxon>Ascomycota</taxon>
        <taxon>Pezizomycotina</taxon>
        <taxon>Dothideomycetes</taxon>
        <taxon>Pleosporomycetidae</taxon>
        <taxon>Pleosporales</taxon>
        <taxon>Melanommataceae</taxon>
        <taxon>Melanomma</taxon>
    </lineage>
</organism>
<dbReference type="AlphaFoldDB" id="A0A6A6X0C1"/>
<name>A0A6A6X0C1_9PLEO</name>
<feature type="transmembrane region" description="Helical" evidence="1">
    <location>
        <begin position="302"/>
        <end position="320"/>
    </location>
</feature>